<dbReference type="InterPro" id="IPR023827">
    <property type="entry name" value="Peptidase_S8_Asp-AS"/>
</dbReference>
<keyword evidence="1" id="KW-0645">Protease</keyword>
<keyword evidence="7" id="KW-1185">Reference proteome</keyword>
<evidence type="ECO:0000313" key="6">
    <source>
        <dbReference type="EMBL" id="TJY64331.1"/>
    </source>
</evidence>
<dbReference type="PANTHER" id="PTHR42884:SF14">
    <property type="entry name" value="NEUROENDOCRINE CONVERTASE 1"/>
    <property type="match status" value="1"/>
</dbReference>
<evidence type="ECO:0000256" key="1">
    <source>
        <dbReference type="ARBA" id="ARBA00022670"/>
    </source>
</evidence>
<comment type="similarity">
    <text evidence="4">Belongs to the peptidase S8 family.</text>
</comment>
<evidence type="ECO:0000256" key="2">
    <source>
        <dbReference type="ARBA" id="ARBA00022801"/>
    </source>
</evidence>
<dbReference type="OrthoDB" id="9798386at2"/>
<keyword evidence="2" id="KW-0378">Hydrolase</keyword>
<dbReference type="Proteomes" id="UP000309872">
    <property type="component" value="Unassembled WGS sequence"/>
</dbReference>
<dbReference type="GO" id="GO:0004252">
    <property type="term" value="F:serine-type endopeptidase activity"/>
    <property type="evidence" value="ECO:0007669"/>
    <property type="project" value="InterPro"/>
</dbReference>
<dbReference type="AlphaFoldDB" id="A0A4U0GYN9"/>
<protein>
    <recommendedName>
        <fullName evidence="5">Peptidase S8/S53 domain-containing protein</fullName>
    </recommendedName>
</protein>
<evidence type="ECO:0000256" key="4">
    <source>
        <dbReference type="PROSITE-ProRule" id="PRU01240"/>
    </source>
</evidence>
<dbReference type="EMBL" id="SUKA01000004">
    <property type="protein sequence ID" value="TJY64331.1"/>
    <property type="molecule type" value="Genomic_DNA"/>
</dbReference>
<dbReference type="InterPro" id="IPR036852">
    <property type="entry name" value="Peptidase_S8/S53_dom_sf"/>
</dbReference>
<comment type="caution">
    <text evidence="4">Lacks conserved residue(s) required for the propagation of feature annotation.</text>
</comment>
<dbReference type="PANTHER" id="PTHR42884">
    <property type="entry name" value="PROPROTEIN CONVERTASE SUBTILISIN/KEXIN-RELATED"/>
    <property type="match status" value="1"/>
</dbReference>
<dbReference type="PROSITE" id="PS00136">
    <property type="entry name" value="SUBTILASE_ASP"/>
    <property type="match status" value="1"/>
</dbReference>
<dbReference type="InterPro" id="IPR000209">
    <property type="entry name" value="Peptidase_S8/S53_dom"/>
</dbReference>
<dbReference type="GO" id="GO:0016020">
    <property type="term" value="C:membrane"/>
    <property type="evidence" value="ECO:0007669"/>
    <property type="project" value="TreeGrafter"/>
</dbReference>
<evidence type="ECO:0000256" key="3">
    <source>
        <dbReference type="ARBA" id="ARBA00022825"/>
    </source>
</evidence>
<organism evidence="6 7">
    <name type="scientific">Sphingobacterium alkalisoli</name>
    <dbReference type="NCBI Taxonomy" id="1874115"/>
    <lineage>
        <taxon>Bacteria</taxon>
        <taxon>Pseudomonadati</taxon>
        <taxon>Bacteroidota</taxon>
        <taxon>Sphingobacteriia</taxon>
        <taxon>Sphingobacteriales</taxon>
        <taxon>Sphingobacteriaceae</taxon>
        <taxon>Sphingobacterium</taxon>
    </lineage>
</organism>
<proteinExistence type="inferred from homology"/>
<comment type="caution">
    <text evidence="6">The sequence shown here is derived from an EMBL/GenBank/DDBJ whole genome shotgun (WGS) entry which is preliminary data.</text>
</comment>
<keyword evidence="3" id="KW-0720">Serine protease</keyword>
<dbReference type="SUPFAM" id="SSF52743">
    <property type="entry name" value="Subtilisin-like"/>
    <property type="match status" value="1"/>
</dbReference>
<dbReference type="PROSITE" id="PS51257">
    <property type="entry name" value="PROKAR_LIPOPROTEIN"/>
    <property type="match status" value="1"/>
</dbReference>
<dbReference type="Pfam" id="PF00082">
    <property type="entry name" value="Peptidase_S8"/>
    <property type="match status" value="1"/>
</dbReference>
<evidence type="ECO:0000259" key="5">
    <source>
        <dbReference type="Pfam" id="PF00082"/>
    </source>
</evidence>
<dbReference type="PROSITE" id="PS51892">
    <property type="entry name" value="SUBTILASE"/>
    <property type="match status" value="1"/>
</dbReference>
<feature type="domain" description="Peptidase S8/S53" evidence="5">
    <location>
        <begin position="252"/>
        <end position="369"/>
    </location>
</feature>
<sequence>MKNNQSFWIHAVLLFLFFVLIVGCNKQSSLGVNDEELKLELTESAYNANEHLYYWSSNRKFLLSIDSSVVIVEPLNDSASFMRDVQLKRKDLGISATRLGNTGFLKLSAVKAILPFLQENKKAINIRAIHVSYRFNGTLEMVPTGEIVLKLKSGESIQKLLDQYKGQVTLAKTGRRSKFTLRTTNLSDVLSIANRIYESGIAEWCHPDFIVPITRNSNDTHYPLQYYLNQANNIDINAPQAWNLLESSCPIRVAVIDDGVEPHIDLPATRVLSGYTPRVSGGNGAPVNINRWDFVTSHGQNVAGIIGATKDNNEGIAGLADNVEIIPVNIFADWFVAANNSTGFQETAQDIAAAIEWAWEDGGADILSN</sequence>
<evidence type="ECO:0000313" key="7">
    <source>
        <dbReference type="Proteomes" id="UP000309872"/>
    </source>
</evidence>
<reference evidence="6 7" key="1">
    <citation type="submission" date="2019-04" db="EMBL/GenBank/DDBJ databases">
        <title>Sphingobacterium olei sp. nov., isolated from oil-contaminated soil.</title>
        <authorList>
            <person name="Liu B."/>
        </authorList>
    </citation>
    <scope>NUCLEOTIDE SEQUENCE [LARGE SCALE GENOMIC DNA]</scope>
    <source>
        <strain evidence="6 7">Y3L14</strain>
    </source>
</reference>
<name>A0A4U0GYN9_9SPHI</name>
<dbReference type="Gene3D" id="3.40.50.200">
    <property type="entry name" value="Peptidase S8/S53 domain"/>
    <property type="match status" value="1"/>
</dbReference>
<accession>A0A4U0GYN9</accession>
<gene>
    <name evidence="6" type="ORF">FAZ19_14090</name>
</gene>
<dbReference type="GO" id="GO:0016485">
    <property type="term" value="P:protein processing"/>
    <property type="evidence" value="ECO:0007669"/>
    <property type="project" value="TreeGrafter"/>
</dbReference>